<organism evidence="1 2">
    <name type="scientific">Mesonia maritima</name>
    <dbReference type="NCBI Taxonomy" id="1793873"/>
    <lineage>
        <taxon>Bacteria</taxon>
        <taxon>Pseudomonadati</taxon>
        <taxon>Bacteroidota</taxon>
        <taxon>Flavobacteriia</taxon>
        <taxon>Flavobacteriales</taxon>
        <taxon>Flavobacteriaceae</taxon>
        <taxon>Mesonia</taxon>
    </lineage>
</organism>
<comment type="caution">
    <text evidence="1">The sequence shown here is derived from an EMBL/GenBank/DDBJ whole genome shotgun (WGS) entry which is preliminary data.</text>
</comment>
<evidence type="ECO:0000313" key="1">
    <source>
        <dbReference type="EMBL" id="MDR6300654.1"/>
    </source>
</evidence>
<evidence type="ECO:0000313" key="2">
    <source>
        <dbReference type="Proteomes" id="UP001257659"/>
    </source>
</evidence>
<reference evidence="1 2" key="1">
    <citation type="submission" date="2023-07" db="EMBL/GenBank/DDBJ databases">
        <title>Genomic Encyclopedia of Type Strains, Phase IV (KMG-IV): sequencing the most valuable type-strain genomes for metagenomic binning, comparative biology and taxonomic classification.</title>
        <authorList>
            <person name="Goeker M."/>
        </authorList>
    </citation>
    <scope>NUCLEOTIDE SEQUENCE [LARGE SCALE GENOMIC DNA]</scope>
    <source>
        <strain evidence="1 2">DSM 102814</strain>
    </source>
</reference>
<dbReference type="Proteomes" id="UP001257659">
    <property type="component" value="Unassembled WGS sequence"/>
</dbReference>
<dbReference type="RefSeq" id="WP_309727550.1">
    <property type="nucleotide sequence ID" value="NZ_JAVDQA010000002.1"/>
</dbReference>
<proteinExistence type="predicted"/>
<sequence length="94" mass="10575">MNKNRFEELFKEADKAFDGKYNKELDDLTGLSKKEVDSITPDTTDLRVYSVLIKVVENASKENLSKAQLVEDIKSLGETAIKIAKKVPQLAVLF</sequence>
<dbReference type="EMBL" id="JAVDQA010000002">
    <property type="protein sequence ID" value="MDR6300654.1"/>
    <property type="molecule type" value="Genomic_DNA"/>
</dbReference>
<keyword evidence="2" id="KW-1185">Reference proteome</keyword>
<protein>
    <submittedName>
        <fullName evidence="1">Uncharacterized protein</fullName>
    </submittedName>
</protein>
<accession>A0ABU1K4Z0</accession>
<gene>
    <name evidence="1" type="ORF">GGR31_001285</name>
</gene>
<name>A0ABU1K4Z0_9FLAO</name>